<dbReference type="InterPro" id="IPR011335">
    <property type="entry name" value="Restrct_endonuc-II-like"/>
</dbReference>
<proteinExistence type="predicted"/>
<name>A0A0F9N313_9ZZZZ</name>
<evidence type="ECO:0000313" key="2">
    <source>
        <dbReference type="EMBL" id="KKN06132.1"/>
    </source>
</evidence>
<dbReference type="InterPro" id="IPR011604">
    <property type="entry name" value="PDDEXK-like_dom_sf"/>
</dbReference>
<sequence length="318" mass="35311">MTGAPAILPDNRTRWLAARREHVTASDVAAILGEDPRRGALQVYLSKVHGYEPEDALPMRRGRRFEAEIAFEYAEQTGRVVLPVPEYELVVHPEHPFLAATPDRKVLATDDGPDPFGLVDVGPKEVDRVRAPLEIKMAIGSASKWKDEPPLGFIVQTQVQMACLGSEWGALCGLVSPGPLKTFDLPFSQAFFDAALPRLEEFWGRVRNRKPPEADGLPGTSEAIRKVWSSEDGATVPLDREALEMADALDQAKLREGGAHQTVEELGNKLRARLGSASFGALPDGTYLDLNEVKKKGHTVKPTKYRVLKRRWPRIRRR</sequence>
<dbReference type="SUPFAM" id="SSF52980">
    <property type="entry name" value="Restriction endonuclease-like"/>
    <property type="match status" value="1"/>
</dbReference>
<dbReference type="Pfam" id="PF09588">
    <property type="entry name" value="YqaJ"/>
    <property type="match status" value="1"/>
</dbReference>
<organism evidence="2">
    <name type="scientific">marine sediment metagenome</name>
    <dbReference type="NCBI Taxonomy" id="412755"/>
    <lineage>
        <taxon>unclassified sequences</taxon>
        <taxon>metagenomes</taxon>
        <taxon>ecological metagenomes</taxon>
    </lineage>
</organism>
<dbReference type="InterPro" id="IPR017482">
    <property type="entry name" value="Lambda-type_endonuclease"/>
</dbReference>
<protein>
    <recommendedName>
        <fullName evidence="1">YqaJ viral recombinase domain-containing protein</fullName>
    </recommendedName>
</protein>
<accession>A0A0F9N313</accession>
<evidence type="ECO:0000259" key="1">
    <source>
        <dbReference type="Pfam" id="PF09588"/>
    </source>
</evidence>
<feature type="domain" description="YqaJ viral recombinase" evidence="1">
    <location>
        <begin position="15"/>
        <end position="165"/>
    </location>
</feature>
<reference evidence="2" key="1">
    <citation type="journal article" date="2015" name="Nature">
        <title>Complex archaea that bridge the gap between prokaryotes and eukaryotes.</title>
        <authorList>
            <person name="Spang A."/>
            <person name="Saw J.H."/>
            <person name="Jorgensen S.L."/>
            <person name="Zaremba-Niedzwiedzka K."/>
            <person name="Martijn J."/>
            <person name="Lind A.E."/>
            <person name="van Eijk R."/>
            <person name="Schleper C."/>
            <person name="Guy L."/>
            <person name="Ettema T.J."/>
        </authorList>
    </citation>
    <scope>NUCLEOTIDE SEQUENCE</scope>
</reference>
<dbReference type="InterPro" id="IPR051703">
    <property type="entry name" value="NF-kappa-B_Signaling_Reg"/>
</dbReference>
<dbReference type="PANTHER" id="PTHR46609:SF6">
    <property type="entry name" value="EXONUCLEASE, PHAGE-TYPE_RECB, C-TERMINAL DOMAIN-CONTAINING PROTEIN-RELATED"/>
    <property type="match status" value="1"/>
</dbReference>
<comment type="caution">
    <text evidence="2">The sequence shown here is derived from an EMBL/GenBank/DDBJ whole genome shotgun (WGS) entry which is preliminary data.</text>
</comment>
<gene>
    <name evidence="2" type="ORF">LCGC14_1080350</name>
</gene>
<dbReference type="AlphaFoldDB" id="A0A0F9N313"/>
<dbReference type="EMBL" id="LAZR01004724">
    <property type="protein sequence ID" value="KKN06132.1"/>
    <property type="molecule type" value="Genomic_DNA"/>
</dbReference>
<dbReference type="Gene3D" id="3.90.320.10">
    <property type="match status" value="1"/>
</dbReference>
<dbReference type="InterPro" id="IPR019080">
    <property type="entry name" value="YqaJ_viral_recombinase"/>
</dbReference>
<dbReference type="CDD" id="cd22343">
    <property type="entry name" value="PDDEXK_lambda_exonuclease-like"/>
    <property type="match status" value="1"/>
</dbReference>
<dbReference type="NCBIfam" id="TIGR03033">
    <property type="entry name" value="phage_rel_nuc"/>
    <property type="match status" value="1"/>
</dbReference>
<dbReference type="PANTHER" id="PTHR46609">
    <property type="entry name" value="EXONUCLEASE, PHAGE-TYPE/RECB, C-TERMINAL DOMAIN-CONTAINING PROTEIN"/>
    <property type="match status" value="1"/>
</dbReference>